<dbReference type="RefSeq" id="WP_031053619.1">
    <property type="nucleotide sequence ID" value="NZ_KQ948151.1"/>
</dbReference>
<evidence type="ECO:0000313" key="2">
    <source>
        <dbReference type="Proteomes" id="UP000053039"/>
    </source>
</evidence>
<protein>
    <submittedName>
        <fullName evidence="1">Uncharacterized protein</fullName>
    </submittedName>
</protein>
<organism evidence="1 2">
    <name type="scientific">Streptomyces pseudovenezuelae</name>
    <dbReference type="NCBI Taxonomy" id="67350"/>
    <lineage>
        <taxon>Bacteria</taxon>
        <taxon>Bacillati</taxon>
        <taxon>Actinomycetota</taxon>
        <taxon>Actinomycetes</taxon>
        <taxon>Kitasatosporales</taxon>
        <taxon>Streptomycetaceae</taxon>
        <taxon>Streptomyces</taxon>
        <taxon>Streptomyces aurantiacus group</taxon>
    </lineage>
</organism>
<dbReference type="OrthoDB" id="4260378at2"/>
<gene>
    <name evidence="1" type="ORF">AQI94_31995</name>
</gene>
<comment type="caution">
    <text evidence="1">The sequence shown here is derived from an EMBL/GenBank/DDBJ whole genome shotgun (WGS) entry which is preliminary data.</text>
</comment>
<sequence>MTRLANRVVRSEPAQGPLQLHRLDRKTGIACSRCGTRSQTTVVAALDADWTRLVDRGCYNVWSKQLG</sequence>
<name>A0A117PPE8_9ACTN</name>
<evidence type="ECO:0000313" key="1">
    <source>
        <dbReference type="EMBL" id="KUM84230.1"/>
    </source>
</evidence>
<reference evidence="1 2" key="1">
    <citation type="submission" date="2015-10" db="EMBL/GenBank/DDBJ databases">
        <title>Draft genome sequence of Streptomyces pseudovenezuelae DSM 40212, type strain for the species Streptomyces pseudovenezuelae.</title>
        <authorList>
            <person name="Ruckert C."/>
            <person name="Winkler A."/>
            <person name="Kalinowski J."/>
            <person name="Kampfer P."/>
            <person name="Glaeser S."/>
        </authorList>
    </citation>
    <scope>NUCLEOTIDE SEQUENCE [LARGE SCALE GENOMIC DNA]</scope>
    <source>
        <strain evidence="1 2">DSM 40212</strain>
    </source>
</reference>
<proteinExistence type="predicted"/>
<accession>A0A117PPE8</accession>
<dbReference type="EMBL" id="LMWM01000036">
    <property type="protein sequence ID" value="KUM84230.1"/>
    <property type="molecule type" value="Genomic_DNA"/>
</dbReference>
<dbReference type="AlphaFoldDB" id="A0A117PPE8"/>
<dbReference type="Proteomes" id="UP000053039">
    <property type="component" value="Unassembled WGS sequence"/>
</dbReference>